<evidence type="ECO:0000313" key="2">
    <source>
        <dbReference type="EMBL" id="SFP60254.1"/>
    </source>
</evidence>
<evidence type="ECO:0000313" key="3">
    <source>
        <dbReference type="Proteomes" id="UP000182624"/>
    </source>
</evidence>
<sequence length="100" mass="11447">MQKLKEKNNSFIQWPLDGSGSAESLAWEDEQNHNAPCSPAMGFAFDPSSVQTQYTAVSFNYKKVHKPTLINSPMPFKKRCRAIFMEKKHVRLNINLLFSV</sequence>
<dbReference type="OrthoDB" id="2636783at2"/>
<protein>
    <submittedName>
        <fullName evidence="2">Uncharacterized protein</fullName>
    </submittedName>
</protein>
<feature type="region of interest" description="Disordered" evidence="1">
    <location>
        <begin position="1"/>
        <end position="32"/>
    </location>
</feature>
<dbReference type="Proteomes" id="UP000182624">
    <property type="component" value="Unassembled WGS sequence"/>
</dbReference>
<dbReference type="AlphaFoldDB" id="A0A1I5RNX0"/>
<proteinExistence type="predicted"/>
<gene>
    <name evidence="2" type="ORF">SAMN04487928_104120</name>
</gene>
<keyword evidence="3" id="KW-1185">Reference proteome</keyword>
<dbReference type="EMBL" id="FOXO01000004">
    <property type="protein sequence ID" value="SFP60254.1"/>
    <property type="molecule type" value="Genomic_DNA"/>
</dbReference>
<reference evidence="3" key="1">
    <citation type="submission" date="2016-10" db="EMBL/GenBank/DDBJ databases">
        <authorList>
            <person name="Varghese N."/>
            <person name="Submissions S."/>
        </authorList>
    </citation>
    <scope>NUCLEOTIDE SEQUENCE [LARGE SCALE GENOMIC DNA]</scope>
    <source>
        <strain evidence="3">P18</strain>
    </source>
</reference>
<organism evidence="2 3">
    <name type="scientific">Butyrivibrio proteoclasticus</name>
    <dbReference type="NCBI Taxonomy" id="43305"/>
    <lineage>
        <taxon>Bacteria</taxon>
        <taxon>Bacillati</taxon>
        <taxon>Bacillota</taxon>
        <taxon>Clostridia</taxon>
        <taxon>Lachnospirales</taxon>
        <taxon>Lachnospiraceae</taxon>
        <taxon>Butyrivibrio</taxon>
    </lineage>
</organism>
<evidence type="ECO:0000256" key="1">
    <source>
        <dbReference type="SAM" id="MobiDB-lite"/>
    </source>
</evidence>
<name>A0A1I5RNX0_9FIRM</name>
<dbReference type="RefSeq" id="WP_074884708.1">
    <property type="nucleotide sequence ID" value="NZ_FOXO01000004.1"/>
</dbReference>
<accession>A0A1I5RNX0</accession>